<sequence>MIIELSSESNSGPATTDIIRHGEIVSYHLAPLGSNYTFVVKIEMDGNESQAIYKPREGEAPL</sequence>
<evidence type="ECO:0000313" key="1">
    <source>
        <dbReference type="EMBL" id="SVC48838.1"/>
    </source>
</evidence>
<feature type="non-terminal residue" evidence="1">
    <location>
        <position position="62"/>
    </location>
</feature>
<accession>A0A382MK21</accession>
<protein>
    <submittedName>
        <fullName evidence="1">Uncharacterized protein</fullName>
    </submittedName>
</protein>
<reference evidence="1" key="1">
    <citation type="submission" date="2018-05" db="EMBL/GenBank/DDBJ databases">
        <authorList>
            <person name="Lanie J.A."/>
            <person name="Ng W.-L."/>
            <person name="Kazmierczak K.M."/>
            <person name="Andrzejewski T.M."/>
            <person name="Davidsen T.M."/>
            <person name="Wayne K.J."/>
            <person name="Tettelin H."/>
            <person name="Glass J.I."/>
            <person name="Rusch D."/>
            <person name="Podicherti R."/>
            <person name="Tsui H.-C.T."/>
            <person name="Winkler M.E."/>
        </authorList>
    </citation>
    <scope>NUCLEOTIDE SEQUENCE</scope>
</reference>
<organism evidence="1">
    <name type="scientific">marine metagenome</name>
    <dbReference type="NCBI Taxonomy" id="408172"/>
    <lineage>
        <taxon>unclassified sequences</taxon>
        <taxon>metagenomes</taxon>
        <taxon>ecological metagenomes</taxon>
    </lineage>
</organism>
<proteinExistence type="predicted"/>
<dbReference type="AlphaFoldDB" id="A0A382MK21"/>
<dbReference type="EMBL" id="UINC01093983">
    <property type="protein sequence ID" value="SVC48838.1"/>
    <property type="molecule type" value="Genomic_DNA"/>
</dbReference>
<gene>
    <name evidence="1" type="ORF">METZ01_LOCUS301692</name>
</gene>
<name>A0A382MK21_9ZZZZ</name>